<reference evidence="4 5" key="1">
    <citation type="submission" date="2024-03" db="EMBL/GenBank/DDBJ databases">
        <title>Aureococcus anophagefferens CCMP1851 and Kratosvirus quantuckense: Draft genome of a second virus-susceptible host strain in the model system.</title>
        <authorList>
            <person name="Chase E."/>
            <person name="Truchon A.R."/>
            <person name="Schepens W."/>
            <person name="Wilhelm S.W."/>
        </authorList>
    </citation>
    <scope>NUCLEOTIDE SEQUENCE [LARGE SCALE GENOMIC DNA]</scope>
    <source>
        <strain evidence="4 5">CCMP1851</strain>
    </source>
</reference>
<organism evidence="4 5">
    <name type="scientific">Aureococcus anophagefferens</name>
    <name type="common">Harmful bloom alga</name>
    <dbReference type="NCBI Taxonomy" id="44056"/>
    <lineage>
        <taxon>Eukaryota</taxon>
        <taxon>Sar</taxon>
        <taxon>Stramenopiles</taxon>
        <taxon>Ochrophyta</taxon>
        <taxon>Pelagophyceae</taxon>
        <taxon>Pelagomonadales</taxon>
        <taxon>Pelagomonadaceae</taxon>
        <taxon>Aureococcus</taxon>
    </lineage>
</organism>
<dbReference type="CDD" id="cd11607">
    <property type="entry name" value="DENR_C"/>
    <property type="match status" value="1"/>
</dbReference>
<dbReference type="PROSITE" id="PS50296">
    <property type="entry name" value="SUI1"/>
    <property type="match status" value="1"/>
</dbReference>
<name>A0ABR1G429_AURAN</name>
<dbReference type="GO" id="GO:0003743">
    <property type="term" value="F:translation initiation factor activity"/>
    <property type="evidence" value="ECO:0007669"/>
    <property type="project" value="UniProtKB-KW"/>
</dbReference>
<dbReference type="InterPro" id="IPR050318">
    <property type="entry name" value="DENR/SUI1_TIF"/>
</dbReference>
<dbReference type="Gene3D" id="3.30.780.10">
    <property type="entry name" value="SUI1-like domain"/>
    <property type="match status" value="1"/>
</dbReference>
<dbReference type="EMBL" id="JBBJCI010000124">
    <property type="protein sequence ID" value="KAK7247898.1"/>
    <property type="molecule type" value="Genomic_DNA"/>
</dbReference>
<comment type="caution">
    <text evidence="4">The sequence shown here is derived from an EMBL/GenBank/DDBJ whole genome shotgun (WGS) entry which is preliminary data.</text>
</comment>
<feature type="compositionally biased region" description="Acidic residues" evidence="2">
    <location>
        <begin position="58"/>
        <end position="79"/>
    </location>
</feature>
<comment type="similarity">
    <text evidence="1">Belongs to the DENR family.</text>
</comment>
<evidence type="ECO:0000313" key="5">
    <source>
        <dbReference type="Proteomes" id="UP001363151"/>
    </source>
</evidence>
<gene>
    <name evidence="4" type="primary">DENR</name>
    <name evidence="4" type="ORF">SO694_00084128</name>
</gene>
<evidence type="ECO:0000313" key="4">
    <source>
        <dbReference type="EMBL" id="KAK7247898.1"/>
    </source>
</evidence>
<evidence type="ECO:0000259" key="3">
    <source>
        <dbReference type="PROSITE" id="PS50296"/>
    </source>
</evidence>
<evidence type="ECO:0000256" key="2">
    <source>
        <dbReference type="SAM" id="MobiDB-lite"/>
    </source>
</evidence>
<feature type="compositionally biased region" description="Acidic residues" evidence="2">
    <location>
        <begin position="89"/>
        <end position="108"/>
    </location>
</feature>
<feature type="domain" description="SUI1" evidence="3">
    <location>
        <begin position="181"/>
        <end position="252"/>
    </location>
</feature>
<feature type="region of interest" description="Disordered" evidence="2">
    <location>
        <begin position="48"/>
        <end position="120"/>
    </location>
</feature>
<dbReference type="Pfam" id="PF01253">
    <property type="entry name" value="SUI1"/>
    <property type="match status" value="1"/>
</dbReference>
<dbReference type="Pfam" id="PF21023">
    <property type="entry name" value="DENR_N"/>
    <property type="match status" value="1"/>
</dbReference>
<dbReference type="InterPro" id="IPR046447">
    <property type="entry name" value="DENR_C"/>
</dbReference>
<feature type="region of interest" description="Disordered" evidence="2">
    <location>
        <begin position="149"/>
        <end position="169"/>
    </location>
</feature>
<protein>
    <submittedName>
        <fullName evidence="4">Translation initiation factor</fullName>
    </submittedName>
</protein>
<keyword evidence="4" id="KW-0396">Initiation factor</keyword>
<dbReference type="PANTHER" id="PTHR12789">
    <property type="entry name" value="DENSITY-REGULATED PROTEIN HOMOLOG"/>
    <property type="match status" value="1"/>
</dbReference>
<dbReference type="Proteomes" id="UP001363151">
    <property type="component" value="Unassembled WGS sequence"/>
</dbReference>
<dbReference type="SUPFAM" id="SSF55159">
    <property type="entry name" value="eIF1-like"/>
    <property type="match status" value="1"/>
</dbReference>
<dbReference type="InterPro" id="IPR036877">
    <property type="entry name" value="SUI1_dom_sf"/>
</dbReference>
<keyword evidence="4" id="KW-0648">Protein biosynthesis</keyword>
<keyword evidence="5" id="KW-1185">Reference proteome</keyword>
<dbReference type="InterPro" id="IPR048517">
    <property type="entry name" value="DENR_N"/>
</dbReference>
<dbReference type="InterPro" id="IPR001950">
    <property type="entry name" value="SUI1"/>
</dbReference>
<sequence>MASYDEALTKMYEERLTAFYGKYEPSKVAGVGALLAKYKGKEEQLLGAMVKKYGPEPTPEEAGGDDDDDEEEATDDEDPTVAPGKDGRADDDEDLEAEDDDDEPESDGEDKVPIYCPVNGLPPEYAEFGPDYEKSMEWIKANCPHLLPAGDDDAPGGAKKSGKRGGGILRKKAVAEDKQRVTIAVEVRSKKKSVTVVEGLETLGVKLKDAAKCFGKKFAASSSVKEKDSGGMEIVIQGDVSYDLPALLQKEYKIKKSKMFEKEKGGKLTPVR</sequence>
<dbReference type="PANTHER" id="PTHR12789:SF0">
    <property type="entry name" value="DENSITY-REGULATED PROTEIN"/>
    <property type="match status" value="1"/>
</dbReference>
<evidence type="ECO:0000256" key="1">
    <source>
        <dbReference type="ARBA" id="ARBA00007514"/>
    </source>
</evidence>
<accession>A0ABR1G429</accession>
<proteinExistence type="inferred from homology"/>